<comment type="caution">
    <text evidence="2">The sequence shown here is derived from an EMBL/GenBank/DDBJ whole genome shotgun (WGS) entry which is preliminary data.</text>
</comment>
<accession>A0A133ULL8</accession>
<gene>
    <name evidence="2" type="ORF">AKJ36_01580</name>
</gene>
<dbReference type="Pfam" id="PF08002">
    <property type="entry name" value="DUF1697"/>
    <property type="match status" value="1"/>
</dbReference>
<keyword evidence="3" id="KW-1185">Reference proteome</keyword>
<feature type="compositionally biased region" description="Basic and acidic residues" evidence="1">
    <location>
        <begin position="77"/>
        <end position="90"/>
    </location>
</feature>
<dbReference type="EMBL" id="LHXQ01000016">
    <property type="protein sequence ID" value="KXA95057.1"/>
    <property type="molecule type" value="Genomic_DNA"/>
</dbReference>
<dbReference type="SUPFAM" id="SSF160379">
    <property type="entry name" value="SP0830-like"/>
    <property type="match status" value="1"/>
</dbReference>
<name>A0A133ULL8_9EURY</name>
<evidence type="ECO:0000256" key="1">
    <source>
        <dbReference type="SAM" id="MobiDB-lite"/>
    </source>
</evidence>
<dbReference type="Gene3D" id="3.30.70.1280">
    <property type="entry name" value="SP0830-like domains"/>
    <property type="match status" value="1"/>
</dbReference>
<proteinExistence type="predicted"/>
<dbReference type="Proteomes" id="UP000070155">
    <property type="component" value="Unassembled WGS sequence"/>
</dbReference>
<dbReference type="InterPro" id="IPR012545">
    <property type="entry name" value="DUF1697"/>
</dbReference>
<reference evidence="2 3" key="1">
    <citation type="journal article" date="2016" name="Sci. Rep.">
        <title>Metabolic traits of an uncultured archaeal lineage -MSBL1- from brine pools of the Red Sea.</title>
        <authorList>
            <person name="Mwirichia R."/>
            <person name="Alam I."/>
            <person name="Rashid M."/>
            <person name="Vinu M."/>
            <person name="Ba-Alawi W."/>
            <person name="Anthony Kamau A."/>
            <person name="Kamanda Ngugi D."/>
            <person name="Goker M."/>
            <person name="Klenk H.P."/>
            <person name="Bajic V."/>
            <person name="Stingl U."/>
        </authorList>
    </citation>
    <scope>NUCLEOTIDE SEQUENCE [LARGE SCALE GENOMIC DNA]</scope>
    <source>
        <strain evidence="2">SCGC-AAA259I07</strain>
    </source>
</reference>
<organism evidence="2 3">
    <name type="scientific">candidate division MSBL1 archaeon SCGC-AAA259I07</name>
    <dbReference type="NCBI Taxonomy" id="1698266"/>
    <lineage>
        <taxon>Archaea</taxon>
        <taxon>Methanobacteriati</taxon>
        <taxon>Methanobacteriota</taxon>
        <taxon>candidate division MSBL1</taxon>
    </lineage>
</organism>
<feature type="region of interest" description="Disordered" evidence="1">
    <location>
        <begin position="71"/>
        <end position="90"/>
    </location>
</feature>
<evidence type="ECO:0000313" key="2">
    <source>
        <dbReference type="EMBL" id="KXA95057.1"/>
    </source>
</evidence>
<sequence>MFDNARITKDKMCELCEQIEGEDLKVEKVYRTDNIVFRKRNMHYATVGQRLEKVLEEHFDRKTPVTCRSMRTVKGLTESEQKTENKSRDF</sequence>
<evidence type="ECO:0000313" key="3">
    <source>
        <dbReference type="Proteomes" id="UP000070155"/>
    </source>
</evidence>
<protein>
    <submittedName>
        <fullName evidence="2">Uncharacterized protein</fullName>
    </submittedName>
</protein>
<dbReference type="AlphaFoldDB" id="A0A133ULL8"/>